<dbReference type="Pfam" id="PF00487">
    <property type="entry name" value="FA_desaturase"/>
    <property type="match status" value="1"/>
</dbReference>
<sequence>MNLYKIPVKTNIILTAVCTVSYFSLLWKASHATHLGWVIMYGIMFAFIMVPVYSLIHEAEHNILHPNEKMNAFMGRWLCTLFIVPYSFFKHCHLKHHKKNRTDEEMWDLYYEHQEKWRRYGNLYAMMIGLGYFALWLAVILFAFAPRLLFTKFFRSHKEIAGFIKGSEQEQKVKRSMVESWLILLFCTACFYLLQLKWSCWLVLFGMHGFLWSSQNYVNHAFSPRDIINGAHNLHVPFWANWLYLNFNLHLAHHQNPQVSWIHLPLLVKAGSQRITFLKNYIRLWKGPRLTKEPEPKN</sequence>
<protein>
    <submittedName>
        <fullName evidence="3">Fatty acid desaturase</fullName>
    </submittedName>
</protein>
<reference evidence="3 4" key="1">
    <citation type="submission" date="2020-08" db="EMBL/GenBank/DDBJ databases">
        <title>Adhaeribacter dokdonensis sp. nov., isolated from the rhizosphere of Elymus tsukushiensis, a plant native to the Dokdo Islands, Republic of Korea.</title>
        <authorList>
            <person name="Ghim S.Y."/>
        </authorList>
    </citation>
    <scope>NUCLEOTIDE SEQUENCE [LARGE SCALE GENOMIC DNA]</scope>
    <source>
        <strain evidence="3 4">KUDC8001</strain>
    </source>
</reference>
<keyword evidence="4" id="KW-1185">Reference proteome</keyword>
<feature type="transmembrane region" description="Helical" evidence="1">
    <location>
        <begin position="6"/>
        <end position="27"/>
    </location>
</feature>
<organism evidence="3 4">
    <name type="scientific">Adhaeribacter radiodurans</name>
    <dbReference type="NCBI Taxonomy" id="2745197"/>
    <lineage>
        <taxon>Bacteria</taxon>
        <taxon>Pseudomonadati</taxon>
        <taxon>Bacteroidota</taxon>
        <taxon>Cytophagia</taxon>
        <taxon>Cytophagales</taxon>
        <taxon>Hymenobacteraceae</taxon>
        <taxon>Adhaeribacter</taxon>
    </lineage>
</organism>
<dbReference type="AlphaFoldDB" id="A0A7L7L5T1"/>
<evidence type="ECO:0000256" key="1">
    <source>
        <dbReference type="SAM" id="Phobius"/>
    </source>
</evidence>
<feature type="transmembrane region" description="Helical" evidence="1">
    <location>
        <begin position="73"/>
        <end position="89"/>
    </location>
</feature>
<gene>
    <name evidence="3" type="ORF">HUW48_09000</name>
</gene>
<dbReference type="RefSeq" id="WP_182415356.1">
    <property type="nucleotide sequence ID" value="NZ_CP055153.1"/>
</dbReference>
<dbReference type="GO" id="GO:0006629">
    <property type="term" value="P:lipid metabolic process"/>
    <property type="evidence" value="ECO:0007669"/>
    <property type="project" value="InterPro"/>
</dbReference>
<feature type="transmembrane region" description="Helical" evidence="1">
    <location>
        <begin position="123"/>
        <end position="145"/>
    </location>
</feature>
<feature type="domain" description="Fatty acid desaturase" evidence="2">
    <location>
        <begin position="38"/>
        <end position="269"/>
    </location>
</feature>
<evidence type="ECO:0000259" key="2">
    <source>
        <dbReference type="Pfam" id="PF00487"/>
    </source>
</evidence>
<evidence type="ECO:0000313" key="3">
    <source>
        <dbReference type="EMBL" id="QMU28168.1"/>
    </source>
</evidence>
<dbReference type="InterPro" id="IPR005804">
    <property type="entry name" value="FA_desaturase_dom"/>
</dbReference>
<evidence type="ECO:0000313" key="4">
    <source>
        <dbReference type="Proteomes" id="UP000514509"/>
    </source>
</evidence>
<accession>A0A7L7L5T1</accession>
<dbReference type="Proteomes" id="UP000514509">
    <property type="component" value="Chromosome"/>
</dbReference>
<keyword evidence="1" id="KW-0812">Transmembrane</keyword>
<feature type="transmembrane region" description="Helical" evidence="1">
    <location>
        <begin position="34"/>
        <end position="53"/>
    </location>
</feature>
<keyword evidence="1" id="KW-1133">Transmembrane helix</keyword>
<name>A0A7L7L5T1_9BACT</name>
<dbReference type="EMBL" id="CP055153">
    <property type="protein sequence ID" value="QMU28168.1"/>
    <property type="molecule type" value="Genomic_DNA"/>
</dbReference>
<keyword evidence="1" id="KW-0472">Membrane</keyword>
<proteinExistence type="predicted"/>
<feature type="transmembrane region" description="Helical" evidence="1">
    <location>
        <begin position="181"/>
        <end position="205"/>
    </location>
</feature>
<dbReference type="KEGG" id="add:HUW48_09000"/>